<keyword evidence="5" id="KW-0808">Transferase</keyword>
<sequence>MSGRRSRELDSFRYAISGIAGALKSERHMKFHMLAAVAVVVLSALLGISRSEWLWILAAIALVLVSELFNTAVERAVDLASPEIHPLAKTSKDVAAGAALVAALFALFVGALVLGPHIWTAIIDR</sequence>
<feature type="binding site" evidence="18">
    <location>
        <position position="26"/>
    </location>
    <ligand>
        <name>a divalent metal cation</name>
        <dbReference type="ChEBI" id="CHEBI:60240"/>
    </ligand>
</feature>
<comment type="subcellular location">
    <subcellularLocation>
        <location evidence="1">Cell membrane</location>
        <topology evidence="1">Multi-pass membrane protein</topology>
    </subcellularLocation>
</comment>
<keyword evidence="11" id="KW-0443">Lipid metabolism</keyword>
<feature type="binding site" evidence="17">
    <location>
        <begin position="92"/>
        <end position="93"/>
    </location>
    <ligand>
        <name>ATP</name>
        <dbReference type="ChEBI" id="CHEBI:30616"/>
    </ligand>
</feature>
<evidence type="ECO:0000256" key="13">
    <source>
        <dbReference type="ARBA" id="ARBA00023209"/>
    </source>
</evidence>
<evidence type="ECO:0000256" key="3">
    <source>
        <dbReference type="ARBA" id="ARBA00022475"/>
    </source>
</evidence>
<dbReference type="CDD" id="cd14265">
    <property type="entry name" value="UDPK_IM_like"/>
    <property type="match status" value="1"/>
</dbReference>
<proteinExistence type="inferred from homology"/>
<evidence type="ECO:0000256" key="17">
    <source>
        <dbReference type="PIRSR" id="PIRSR600829-3"/>
    </source>
</evidence>
<dbReference type="GO" id="GO:0016301">
    <property type="term" value="F:kinase activity"/>
    <property type="evidence" value="ECO:0007669"/>
    <property type="project" value="UniProtKB-KW"/>
</dbReference>
<feature type="binding site" evidence="17">
    <location>
        <position position="7"/>
    </location>
    <ligand>
        <name>ATP</name>
        <dbReference type="ChEBI" id="CHEBI:30616"/>
    </ligand>
</feature>
<evidence type="ECO:0000256" key="7">
    <source>
        <dbReference type="ARBA" id="ARBA00022741"/>
    </source>
</evidence>
<dbReference type="PANTHER" id="PTHR34299">
    <property type="entry name" value="DIACYLGLYCEROL KINASE"/>
    <property type="match status" value="1"/>
</dbReference>
<feature type="binding site" evidence="16">
    <location>
        <position position="7"/>
    </location>
    <ligand>
        <name>substrate</name>
    </ligand>
</feature>
<dbReference type="EMBL" id="QRDY01000001">
    <property type="protein sequence ID" value="RED65723.1"/>
    <property type="molecule type" value="Genomic_DNA"/>
</dbReference>
<feature type="binding site" evidence="17">
    <location>
        <position position="26"/>
    </location>
    <ligand>
        <name>ATP</name>
        <dbReference type="ChEBI" id="CHEBI:30616"/>
    </ligand>
</feature>
<feature type="transmembrane region" description="Helical" evidence="19">
    <location>
        <begin position="31"/>
        <end position="48"/>
    </location>
</feature>
<evidence type="ECO:0000256" key="16">
    <source>
        <dbReference type="PIRSR" id="PIRSR600829-2"/>
    </source>
</evidence>
<keyword evidence="18" id="KW-0460">Magnesium</keyword>
<evidence type="ECO:0000256" key="4">
    <source>
        <dbReference type="ARBA" id="ARBA00022516"/>
    </source>
</evidence>
<keyword evidence="6 19" id="KW-0812">Transmembrane</keyword>
<dbReference type="Gene3D" id="1.10.287.3610">
    <property type="match status" value="1"/>
</dbReference>
<evidence type="ECO:0000313" key="20">
    <source>
        <dbReference type="EMBL" id="RED65723.1"/>
    </source>
</evidence>
<dbReference type="AlphaFoldDB" id="A0A3D9IV84"/>
<comment type="caution">
    <text evidence="20">The sequence shown here is derived from an EMBL/GenBank/DDBJ whole genome shotgun (WGS) entry which is preliminary data.</text>
</comment>
<feature type="binding site" evidence="17">
    <location>
        <position position="14"/>
    </location>
    <ligand>
        <name>ATP</name>
        <dbReference type="ChEBI" id="CHEBI:30616"/>
    </ligand>
</feature>
<comment type="cofactor">
    <cofactor evidence="18">
        <name>Mg(2+)</name>
        <dbReference type="ChEBI" id="CHEBI:18420"/>
    </cofactor>
    <text evidence="18">Mn(2+), Zn(2+), Cd(2+) and Co(2+) support activity to lesser extents.</text>
</comment>
<keyword evidence="4" id="KW-0444">Lipid biosynthesis</keyword>
<feature type="transmembrane region" description="Helical" evidence="19">
    <location>
        <begin position="54"/>
        <end position="73"/>
    </location>
</feature>
<evidence type="ECO:0000256" key="8">
    <source>
        <dbReference type="ARBA" id="ARBA00022777"/>
    </source>
</evidence>
<evidence type="ECO:0000256" key="14">
    <source>
        <dbReference type="ARBA" id="ARBA00023264"/>
    </source>
</evidence>
<protein>
    <submittedName>
        <fullName evidence="20">Undecaprenol kinase/diacylglycerol kinase (ATP)</fullName>
    </submittedName>
</protein>
<keyword evidence="13" id="KW-0594">Phospholipid biosynthesis</keyword>
<feature type="binding site" evidence="17">
    <location>
        <position position="74"/>
    </location>
    <ligand>
        <name>ATP</name>
        <dbReference type="ChEBI" id="CHEBI:30616"/>
    </ligand>
</feature>
<keyword evidence="12 19" id="KW-0472">Membrane</keyword>
<evidence type="ECO:0000256" key="11">
    <source>
        <dbReference type="ARBA" id="ARBA00023098"/>
    </source>
</evidence>
<name>A0A3D9IV84_9BACL</name>
<evidence type="ECO:0000256" key="19">
    <source>
        <dbReference type="SAM" id="Phobius"/>
    </source>
</evidence>
<feature type="transmembrane region" description="Helical" evidence="19">
    <location>
        <begin position="94"/>
        <end position="119"/>
    </location>
</feature>
<feature type="binding site" evidence="17">
    <location>
        <begin position="83"/>
        <end position="85"/>
    </location>
    <ligand>
        <name>ATP</name>
        <dbReference type="ChEBI" id="CHEBI:30616"/>
    </ligand>
</feature>
<keyword evidence="14" id="KW-1208">Phospholipid metabolism</keyword>
<dbReference type="InterPro" id="IPR000829">
    <property type="entry name" value="DAGK"/>
</dbReference>
<dbReference type="GO" id="GO:0046872">
    <property type="term" value="F:metal ion binding"/>
    <property type="evidence" value="ECO:0007669"/>
    <property type="project" value="UniProtKB-KW"/>
</dbReference>
<evidence type="ECO:0000256" key="9">
    <source>
        <dbReference type="ARBA" id="ARBA00022840"/>
    </source>
</evidence>
<dbReference type="OrthoDB" id="9789934at2"/>
<evidence type="ECO:0000256" key="1">
    <source>
        <dbReference type="ARBA" id="ARBA00004651"/>
    </source>
</evidence>
<evidence type="ECO:0000313" key="21">
    <source>
        <dbReference type="Proteomes" id="UP000256869"/>
    </source>
</evidence>
<feature type="active site" description="Proton acceptor" evidence="15">
    <location>
        <position position="67"/>
    </location>
</feature>
<feature type="binding site" evidence="16">
    <location>
        <position position="67"/>
    </location>
    <ligand>
        <name>substrate</name>
    </ligand>
</feature>
<keyword evidence="18" id="KW-0479">Metal-binding</keyword>
<organism evidence="20 21">
    <name type="scientific">Cohnella lupini</name>
    <dbReference type="NCBI Taxonomy" id="1294267"/>
    <lineage>
        <taxon>Bacteria</taxon>
        <taxon>Bacillati</taxon>
        <taxon>Bacillota</taxon>
        <taxon>Bacilli</taxon>
        <taxon>Bacillales</taxon>
        <taxon>Paenibacillaceae</taxon>
        <taxon>Cohnella</taxon>
    </lineage>
</organism>
<keyword evidence="10 19" id="KW-1133">Transmembrane helix</keyword>
<keyword evidence="7 17" id="KW-0547">Nucleotide-binding</keyword>
<dbReference type="InterPro" id="IPR036945">
    <property type="entry name" value="DAGK_sf"/>
</dbReference>
<evidence type="ECO:0000256" key="6">
    <source>
        <dbReference type="ARBA" id="ARBA00022692"/>
    </source>
</evidence>
<dbReference type="GO" id="GO:0005886">
    <property type="term" value="C:plasma membrane"/>
    <property type="evidence" value="ECO:0007669"/>
    <property type="project" value="UniProtKB-SubCell"/>
</dbReference>
<evidence type="ECO:0000256" key="10">
    <source>
        <dbReference type="ARBA" id="ARBA00022989"/>
    </source>
</evidence>
<dbReference type="Proteomes" id="UP000256869">
    <property type="component" value="Unassembled WGS sequence"/>
</dbReference>
<dbReference type="GO" id="GO:0008654">
    <property type="term" value="P:phospholipid biosynthetic process"/>
    <property type="evidence" value="ECO:0007669"/>
    <property type="project" value="UniProtKB-KW"/>
</dbReference>
<dbReference type="InterPro" id="IPR033717">
    <property type="entry name" value="UDPK"/>
</dbReference>
<accession>A0A3D9IV84</accession>
<reference evidence="20 21" key="1">
    <citation type="submission" date="2018-07" db="EMBL/GenBank/DDBJ databases">
        <title>Genomic Encyclopedia of Type Strains, Phase III (KMG-III): the genomes of soil and plant-associated and newly described type strains.</title>
        <authorList>
            <person name="Whitman W."/>
        </authorList>
    </citation>
    <scope>NUCLEOTIDE SEQUENCE [LARGE SCALE GENOMIC DNA]</scope>
    <source>
        <strain evidence="20 21">CECT 8236</strain>
    </source>
</reference>
<comment type="similarity">
    <text evidence="2">Belongs to the bacterial diacylglycerol kinase family.</text>
</comment>
<evidence type="ECO:0000256" key="18">
    <source>
        <dbReference type="PIRSR" id="PIRSR600829-4"/>
    </source>
</evidence>
<gene>
    <name evidence="20" type="ORF">DFP95_101212</name>
</gene>
<keyword evidence="3" id="KW-1003">Cell membrane</keyword>
<evidence type="ECO:0000256" key="12">
    <source>
        <dbReference type="ARBA" id="ARBA00023136"/>
    </source>
</evidence>
<dbReference type="GO" id="GO:0005524">
    <property type="term" value="F:ATP binding"/>
    <property type="evidence" value="ECO:0007669"/>
    <property type="project" value="UniProtKB-KW"/>
</dbReference>
<dbReference type="PANTHER" id="PTHR34299:SF1">
    <property type="entry name" value="DIACYLGLYCEROL KINASE"/>
    <property type="match status" value="1"/>
</dbReference>
<keyword evidence="21" id="KW-1185">Reference proteome</keyword>
<dbReference type="RefSeq" id="WP_115990712.1">
    <property type="nucleotide sequence ID" value="NZ_QRDY01000001.1"/>
</dbReference>
<evidence type="ECO:0000256" key="2">
    <source>
        <dbReference type="ARBA" id="ARBA00005967"/>
    </source>
</evidence>
<evidence type="ECO:0000256" key="15">
    <source>
        <dbReference type="PIRSR" id="PIRSR600829-1"/>
    </source>
</evidence>
<feature type="binding site" evidence="18">
    <location>
        <position position="74"/>
    </location>
    <ligand>
        <name>a divalent metal cation</name>
        <dbReference type="ChEBI" id="CHEBI:60240"/>
    </ligand>
</feature>
<keyword evidence="9 17" id="KW-0067">ATP-binding</keyword>
<evidence type="ECO:0000256" key="5">
    <source>
        <dbReference type="ARBA" id="ARBA00022679"/>
    </source>
</evidence>
<dbReference type="Pfam" id="PF01219">
    <property type="entry name" value="DAGK_prokar"/>
    <property type="match status" value="1"/>
</dbReference>
<keyword evidence="8 20" id="KW-0418">Kinase</keyword>